<accession>A0A1B4VGY1</accession>
<dbReference type="RefSeq" id="WP_096462473.1">
    <property type="nucleotide sequence ID" value="NZ_AP014936.1"/>
</dbReference>
<dbReference type="KEGG" id="sva:SVA_3611"/>
<proteinExistence type="predicted"/>
<organism evidence="2 3">
    <name type="scientific">Sulfurifustis variabilis</name>
    <dbReference type="NCBI Taxonomy" id="1675686"/>
    <lineage>
        <taxon>Bacteria</taxon>
        <taxon>Pseudomonadati</taxon>
        <taxon>Pseudomonadota</taxon>
        <taxon>Gammaproteobacteria</taxon>
        <taxon>Acidiferrobacterales</taxon>
        <taxon>Acidiferrobacteraceae</taxon>
        <taxon>Sulfurifustis</taxon>
    </lineage>
</organism>
<evidence type="ECO:0000313" key="2">
    <source>
        <dbReference type="EMBL" id="BAU50147.1"/>
    </source>
</evidence>
<name>A0A1B4VGY1_9GAMM</name>
<protein>
    <recommendedName>
        <fullName evidence="4">Lipoprotein</fullName>
    </recommendedName>
</protein>
<evidence type="ECO:0000313" key="3">
    <source>
        <dbReference type="Proteomes" id="UP000218899"/>
    </source>
</evidence>
<gene>
    <name evidence="2" type="ORF">SVA_3611</name>
</gene>
<keyword evidence="1" id="KW-0732">Signal</keyword>
<dbReference type="Proteomes" id="UP000218899">
    <property type="component" value="Chromosome"/>
</dbReference>
<evidence type="ECO:0008006" key="4">
    <source>
        <dbReference type="Google" id="ProtNLM"/>
    </source>
</evidence>
<evidence type="ECO:0000256" key="1">
    <source>
        <dbReference type="SAM" id="SignalP"/>
    </source>
</evidence>
<dbReference type="AlphaFoldDB" id="A0A1B4VGY1"/>
<feature type="chain" id="PRO_5008571532" description="Lipoprotein" evidence="1">
    <location>
        <begin position="20"/>
        <end position="102"/>
    </location>
</feature>
<reference evidence="2 3" key="1">
    <citation type="submission" date="2015-08" db="EMBL/GenBank/DDBJ databases">
        <title>Complete genome sequence of Sulfurifustis variabilis.</title>
        <authorList>
            <person name="Miura A."/>
            <person name="Kojima H."/>
            <person name="Fukui M."/>
        </authorList>
    </citation>
    <scope>NUCLEOTIDE SEQUENCE [LARGE SCALE GENOMIC DNA]</scope>
    <source>
        <strain evidence="3">skN76</strain>
    </source>
</reference>
<feature type="signal peptide" evidence="1">
    <location>
        <begin position="1"/>
        <end position="19"/>
    </location>
</feature>
<dbReference type="EMBL" id="AP014936">
    <property type="protein sequence ID" value="BAU50147.1"/>
    <property type="molecule type" value="Genomic_DNA"/>
</dbReference>
<sequence>MMRRLILSACLLLSPAAFATSWDSAAFRTDSGLLVQRGMRMTEVLRDAGKPLERRVLSRGVNAGPAAAGETKEVWTYRGADGFYDITFVGDRVTGIVVSPDR</sequence>
<keyword evidence="3" id="KW-1185">Reference proteome</keyword>